<feature type="domain" description="Rubredoxin-like" evidence="2">
    <location>
        <begin position="172"/>
        <end position="214"/>
    </location>
</feature>
<name>A0ABN9U039_9DINO</name>
<proteinExistence type="predicted"/>
<dbReference type="PROSITE" id="PS50903">
    <property type="entry name" value="RUBREDOXIN_LIKE"/>
    <property type="match status" value="1"/>
</dbReference>
<comment type="caution">
    <text evidence="3">The sequence shown here is derived from an EMBL/GenBank/DDBJ whole genome shotgun (WGS) entry which is preliminary data.</text>
</comment>
<accession>A0ABN9U039</accession>
<dbReference type="SUPFAM" id="SSF57802">
    <property type="entry name" value="Rubredoxin-like"/>
    <property type="match status" value="1"/>
</dbReference>
<dbReference type="InterPro" id="IPR024934">
    <property type="entry name" value="Rubredoxin-like_dom"/>
</dbReference>
<dbReference type="Gene3D" id="2.20.28.10">
    <property type="match status" value="1"/>
</dbReference>
<organism evidence="3 4">
    <name type="scientific">Prorocentrum cordatum</name>
    <dbReference type="NCBI Taxonomy" id="2364126"/>
    <lineage>
        <taxon>Eukaryota</taxon>
        <taxon>Sar</taxon>
        <taxon>Alveolata</taxon>
        <taxon>Dinophyceae</taxon>
        <taxon>Prorocentrales</taxon>
        <taxon>Prorocentraceae</taxon>
        <taxon>Prorocentrum</taxon>
    </lineage>
</organism>
<reference evidence="3" key="1">
    <citation type="submission" date="2023-10" db="EMBL/GenBank/DDBJ databases">
        <authorList>
            <person name="Chen Y."/>
            <person name="Shah S."/>
            <person name="Dougan E. K."/>
            <person name="Thang M."/>
            <person name="Chan C."/>
        </authorList>
    </citation>
    <scope>NUCLEOTIDE SEQUENCE [LARGE SCALE GENOMIC DNA]</scope>
</reference>
<dbReference type="Proteomes" id="UP001189429">
    <property type="component" value="Unassembled WGS sequence"/>
</dbReference>
<keyword evidence="4" id="KW-1185">Reference proteome</keyword>
<protein>
    <recommendedName>
        <fullName evidence="2">Rubredoxin-like domain-containing protein</fullName>
    </recommendedName>
</protein>
<feature type="region of interest" description="Disordered" evidence="1">
    <location>
        <begin position="212"/>
        <end position="238"/>
    </location>
</feature>
<gene>
    <name evidence="3" type="ORF">PCOR1329_LOCUS43986</name>
</gene>
<evidence type="ECO:0000313" key="3">
    <source>
        <dbReference type="EMBL" id="CAK0851999.1"/>
    </source>
</evidence>
<evidence type="ECO:0000256" key="1">
    <source>
        <dbReference type="SAM" id="MobiDB-lite"/>
    </source>
</evidence>
<feature type="compositionally biased region" description="Acidic residues" evidence="1">
    <location>
        <begin position="212"/>
        <end position="223"/>
    </location>
</feature>
<sequence length="238" mass="25863">MHGTRQPLPRGCRRRPRAVATAGLCALAAALRPVAFGFSVARVLPVPAQSAPPGRRQRNAVAGASRAEKAVRGGAVTARALQPGSRAGNFKGGNIVVKDTVRSVVIVASMGGVLLGSWWFTGKWWKLPLVVALPSMLYRLWTTRMDTEKLAAVSASVDSKYVANDEKSKKELHMFMCSGCGYTLFPARGREAAFFTDDFKCPMCGTSKDDFFDMNEEEEDSPELESPTSESEPVYKDL</sequence>
<dbReference type="EMBL" id="CAUYUJ010015284">
    <property type="protein sequence ID" value="CAK0851999.1"/>
    <property type="molecule type" value="Genomic_DNA"/>
</dbReference>
<evidence type="ECO:0000313" key="4">
    <source>
        <dbReference type="Proteomes" id="UP001189429"/>
    </source>
</evidence>
<evidence type="ECO:0000259" key="2">
    <source>
        <dbReference type="PROSITE" id="PS50903"/>
    </source>
</evidence>